<protein>
    <submittedName>
        <fullName evidence="1">Uncharacterized protein</fullName>
    </submittedName>
</protein>
<proteinExistence type="predicted"/>
<organism evidence="1 2">
    <name type="scientific">Lindgomyces ingoldianus</name>
    <dbReference type="NCBI Taxonomy" id="673940"/>
    <lineage>
        <taxon>Eukaryota</taxon>
        <taxon>Fungi</taxon>
        <taxon>Dikarya</taxon>
        <taxon>Ascomycota</taxon>
        <taxon>Pezizomycotina</taxon>
        <taxon>Dothideomycetes</taxon>
        <taxon>Pleosporomycetidae</taxon>
        <taxon>Pleosporales</taxon>
        <taxon>Lindgomycetaceae</taxon>
        <taxon>Lindgomyces</taxon>
    </lineage>
</organism>
<gene>
    <name evidence="1" type="ORF">BDR25DRAFT_350198</name>
</gene>
<comment type="caution">
    <text evidence="1">The sequence shown here is derived from an EMBL/GenBank/DDBJ whole genome shotgun (WGS) entry which is preliminary data.</text>
</comment>
<keyword evidence="2" id="KW-1185">Reference proteome</keyword>
<sequence>MVPVAQQAALDKAAADLTTGCLSPAKGDKNCSSLLQSSSRLNLSRRTAGRREGQCGKEKKKTMFLDMPLGIGNTHRKFSFSRLDENLPFSHTYFLFGVWHLTFYLIPFDAFIDRPLVNLSLLNSNDSANAVDGTTNCKTSRLPRPANKQTIQYVIGHTLVPWPTSFWPCSGPTPRAHETTAFYAIVSAAKLSRSWWWKRARRFCISATCRIISSMIQHADYVTRNVVSRAKFLSPLLGARALTLDAAGLIVLLLLVFHRQFSHRHIAMILVSRLEYFVFVFLGNIRSIDLLVLISDIFSDLDSQSQVRIRACMLPVSKMLEKWKCHDKEIVPSNEHFLISQMIRNGPSGRYAAQEKRRSHAVSPKGACEWTRHGFGSRLSSTMALDPIVLIGMKWSITLLSYRRPTSAYPRPNLSACQVLLPDAVPLRSEQEFATPNGEITPGHYCQPKAAVRSKLLGLRVNSFVRLPMPPFLLDVISRIFREQSPILPIAIIRLNRLFDMSIDIESTDNIERVLRMDPGVHRYSVEF</sequence>
<accession>A0ACB6R9F3</accession>
<evidence type="ECO:0000313" key="1">
    <source>
        <dbReference type="EMBL" id="KAF2475918.1"/>
    </source>
</evidence>
<name>A0ACB6R9F3_9PLEO</name>
<dbReference type="EMBL" id="MU003495">
    <property type="protein sequence ID" value="KAF2475918.1"/>
    <property type="molecule type" value="Genomic_DNA"/>
</dbReference>
<dbReference type="Proteomes" id="UP000799755">
    <property type="component" value="Unassembled WGS sequence"/>
</dbReference>
<evidence type="ECO:0000313" key="2">
    <source>
        <dbReference type="Proteomes" id="UP000799755"/>
    </source>
</evidence>
<reference evidence="1" key="1">
    <citation type="journal article" date="2020" name="Stud. Mycol.">
        <title>101 Dothideomycetes genomes: a test case for predicting lifestyles and emergence of pathogens.</title>
        <authorList>
            <person name="Haridas S."/>
            <person name="Albert R."/>
            <person name="Binder M."/>
            <person name="Bloem J."/>
            <person name="Labutti K."/>
            <person name="Salamov A."/>
            <person name="Andreopoulos B."/>
            <person name="Baker S."/>
            <person name="Barry K."/>
            <person name="Bills G."/>
            <person name="Bluhm B."/>
            <person name="Cannon C."/>
            <person name="Castanera R."/>
            <person name="Culley D."/>
            <person name="Daum C."/>
            <person name="Ezra D."/>
            <person name="Gonzalez J."/>
            <person name="Henrissat B."/>
            <person name="Kuo A."/>
            <person name="Liang C."/>
            <person name="Lipzen A."/>
            <person name="Lutzoni F."/>
            <person name="Magnuson J."/>
            <person name="Mondo S."/>
            <person name="Nolan M."/>
            <person name="Ohm R."/>
            <person name="Pangilinan J."/>
            <person name="Park H.-J."/>
            <person name="Ramirez L."/>
            <person name="Alfaro M."/>
            <person name="Sun H."/>
            <person name="Tritt A."/>
            <person name="Yoshinaga Y."/>
            <person name="Zwiers L.-H."/>
            <person name="Turgeon B."/>
            <person name="Goodwin S."/>
            <person name="Spatafora J."/>
            <person name="Crous P."/>
            <person name="Grigoriev I."/>
        </authorList>
    </citation>
    <scope>NUCLEOTIDE SEQUENCE</scope>
    <source>
        <strain evidence="1">ATCC 200398</strain>
    </source>
</reference>